<dbReference type="AlphaFoldDB" id="A0A5C7XQR2"/>
<reference evidence="1 2" key="1">
    <citation type="submission" date="2018-09" db="EMBL/GenBank/DDBJ databases">
        <title>Metagenome Assembled Genomes from an Advanced Water Purification Facility.</title>
        <authorList>
            <person name="Stamps B.W."/>
            <person name="Spear J.R."/>
        </authorList>
    </citation>
    <scope>NUCLEOTIDE SEQUENCE [LARGE SCALE GENOMIC DNA]</scope>
    <source>
        <strain evidence="1">Bin_29_2</strain>
    </source>
</reference>
<gene>
    <name evidence="1" type="ORF">E6Q54_19625</name>
</gene>
<comment type="caution">
    <text evidence="1">The sequence shown here is derived from an EMBL/GenBank/DDBJ whole genome shotgun (WGS) entry which is preliminary data.</text>
</comment>
<dbReference type="EMBL" id="SSGD01000137">
    <property type="protein sequence ID" value="TXI51865.1"/>
    <property type="molecule type" value="Genomic_DNA"/>
</dbReference>
<protein>
    <submittedName>
        <fullName evidence="1">Uncharacterized protein</fullName>
    </submittedName>
</protein>
<organism evidence="1 2">
    <name type="scientific">Mycolicibacter arupensis</name>
    <dbReference type="NCBI Taxonomy" id="342002"/>
    <lineage>
        <taxon>Bacteria</taxon>
        <taxon>Bacillati</taxon>
        <taxon>Actinomycetota</taxon>
        <taxon>Actinomycetes</taxon>
        <taxon>Mycobacteriales</taxon>
        <taxon>Mycobacteriaceae</taxon>
        <taxon>Mycolicibacter</taxon>
    </lineage>
</organism>
<name>A0A5C7XQR2_9MYCO</name>
<sequence length="145" mass="15671">MASVTPCGRSLIWEAARLGPVFAAWVHNRGLRQVIPPNHRARLAATDRQAAGRSWVTSEPAAVIPYDLSRRWATAFQAARYDGNSTPTFPRPMGRNCGIAIFGPAIPARFGRRPPIAADHRRDIEAGGGVLAPPHSTVLTVTEQA</sequence>
<evidence type="ECO:0000313" key="1">
    <source>
        <dbReference type="EMBL" id="TXI51865.1"/>
    </source>
</evidence>
<dbReference type="RefSeq" id="WP_276762820.1">
    <property type="nucleotide sequence ID" value="NZ_SSGD01000137.1"/>
</dbReference>
<dbReference type="Proteomes" id="UP000321797">
    <property type="component" value="Unassembled WGS sequence"/>
</dbReference>
<evidence type="ECO:0000313" key="2">
    <source>
        <dbReference type="Proteomes" id="UP000321797"/>
    </source>
</evidence>
<accession>A0A5C7XQR2</accession>
<proteinExistence type="predicted"/>